<proteinExistence type="predicted"/>
<dbReference type="AlphaFoldDB" id="A0A645IG12"/>
<reference evidence="1" key="1">
    <citation type="submission" date="2019-08" db="EMBL/GenBank/DDBJ databases">
        <authorList>
            <person name="Kucharzyk K."/>
            <person name="Murdoch R.W."/>
            <person name="Higgins S."/>
            <person name="Loffler F."/>
        </authorList>
    </citation>
    <scope>NUCLEOTIDE SEQUENCE</scope>
</reference>
<evidence type="ECO:0000313" key="1">
    <source>
        <dbReference type="EMBL" id="MPN50251.1"/>
    </source>
</evidence>
<name>A0A645IG12_9ZZZZ</name>
<dbReference type="EMBL" id="VSSQ01114259">
    <property type="protein sequence ID" value="MPN50251.1"/>
    <property type="molecule type" value="Genomic_DNA"/>
</dbReference>
<gene>
    <name evidence="1" type="ORF">SDC9_197877</name>
</gene>
<accession>A0A645IG12</accession>
<protein>
    <submittedName>
        <fullName evidence="1">Uncharacterized protein</fullName>
    </submittedName>
</protein>
<comment type="caution">
    <text evidence="1">The sequence shown here is derived from an EMBL/GenBank/DDBJ whole genome shotgun (WGS) entry which is preliminary data.</text>
</comment>
<organism evidence="1">
    <name type="scientific">bioreactor metagenome</name>
    <dbReference type="NCBI Taxonomy" id="1076179"/>
    <lineage>
        <taxon>unclassified sequences</taxon>
        <taxon>metagenomes</taxon>
        <taxon>ecological metagenomes</taxon>
    </lineage>
</organism>
<sequence>MVDNPGNLLGVQARVDGVQHPARAADAEIHLHMAIAVPGQAGHALALGQPQGVELVGQLARAGRQILVGVAVDIPLHTAGDYLSIGMVACGELDQGRNQQRLALHQTQHWQSPGYRCEDREAS</sequence>